<reference evidence="4" key="3">
    <citation type="submission" date="2025-08" db="UniProtKB">
        <authorList>
            <consortium name="Ensembl"/>
        </authorList>
    </citation>
    <scope>IDENTIFICATION</scope>
</reference>
<dbReference type="Ensembl" id="ENSAMXT00000057366.1">
    <property type="protein sequence ID" value="ENSAMXP00000054470.1"/>
    <property type="gene ID" value="ENSAMXG00000009038.2"/>
</dbReference>
<organism evidence="4 5">
    <name type="scientific">Astyanax mexicanus</name>
    <name type="common">Blind cave fish</name>
    <name type="synonym">Astyanax fasciatus mexicanus</name>
    <dbReference type="NCBI Taxonomy" id="7994"/>
    <lineage>
        <taxon>Eukaryota</taxon>
        <taxon>Metazoa</taxon>
        <taxon>Chordata</taxon>
        <taxon>Craniata</taxon>
        <taxon>Vertebrata</taxon>
        <taxon>Euteleostomi</taxon>
        <taxon>Actinopterygii</taxon>
        <taxon>Neopterygii</taxon>
        <taxon>Teleostei</taxon>
        <taxon>Ostariophysi</taxon>
        <taxon>Characiformes</taxon>
        <taxon>Characoidei</taxon>
        <taxon>Acestrorhamphidae</taxon>
        <taxon>Acestrorhamphinae</taxon>
        <taxon>Astyanax</taxon>
    </lineage>
</organism>
<evidence type="ECO:0000256" key="1">
    <source>
        <dbReference type="ARBA" id="ARBA00004514"/>
    </source>
</evidence>
<keyword evidence="2" id="KW-0963">Cytoplasm</keyword>
<evidence type="ECO:0000256" key="2">
    <source>
        <dbReference type="ARBA" id="ARBA00022490"/>
    </source>
</evidence>
<proteinExistence type="predicted"/>
<evidence type="ECO:0000259" key="3">
    <source>
        <dbReference type="PROSITE" id="PS51830"/>
    </source>
</evidence>
<dbReference type="Pfam" id="PF13553">
    <property type="entry name" value="FIIND"/>
    <property type="match status" value="1"/>
</dbReference>
<dbReference type="STRING" id="7994.ENSAMXP00000054470"/>
<reference evidence="4" key="4">
    <citation type="submission" date="2025-09" db="UniProtKB">
        <authorList>
            <consortium name="Ensembl"/>
        </authorList>
    </citation>
    <scope>IDENTIFICATION</scope>
</reference>
<dbReference type="Bgee" id="ENSAMXG00000009038">
    <property type="expression patterns" value="Expressed in zone of skin and 12 other cell types or tissues"/>
</dbReference>
<dbReference type="PROSITE" id="PS51830">
    <property type="entry name" value="FIIND"/>
    <property type="match status" value="1"/>
</dbReference>
<dbReference type="PANTHER" id="PTHR16155:SF18">
    <property type="entry name" value="STERILE ALPHA MOTIF DOMAIN-CONTAINING PROTEIN 9-LIKE"/>
    <property type="match status" value="1"/>
</dbReference>
<dbReference type="GO" id="GO:0005829">
    <property type="term" value="C:cytosol"/>
    <property type="evidence" value="ECO:0007669"/>
    <property type="project" value="UniProtKB-SubCell"/>
</dbReference>
<dbReference type="GeneTree" id="ENSGT00390000013973"/>
<name>A0A3B1KKC5_ASTMX</name>
<dbReference type="InterPro" id="IPR025307">
    <property type="entry name" value="FIIND_dom"/>
</dbReference>
<protein>
    <submittedName>
        <fullName evidence="4">Sterile alpha motif domain-containing protein 9-like</fullName>
    </submittedName>
</protein>
<dbReference type="PANTHER" id="PTHR16155">
    <property type="entry name" value="DED DOMAIN-CONTAINING PROTEIN"/>
    <property type="match status" value="1"/>
</dbReference>
<dbReference type="Proteomes" id="UP000018467">
    <property type="component" value="Unassembled WGS sequence"/>
</dbReference>
<dbReference type="InterPro" id="IPR011029">
    <property type="entry name" value="DEATH-like_dom_sf"/>
</dbReference>
<feature type="domain" description="FIIND" evidence="3">
    <location>
        <begin position="955"/>
        <end position="1235"/>
    </location>
</feature>
<dbReference type="Pfam" id="PF23679">
    <property type="entry name" value="UPA-FIIND"/>
    <property type="match status" value="1"/>
</dbReference>
<evidence type="ECO:0000313" key="4">
    <source>
        <dbReference type="Ensembl" id="ENSAMXP00000054470.1"/>
    </source>
</evidence>
<dbReference type="InParanoid" id="A0A3B1KKC5"/>
<reference evidence="5" key="1">
    <citation type="submission" date="2013-03" db="EMBL/GenBank/DDBJ databases">
        <authorList>
            <person name="Jeffery W."/>
            <person name="Warren W."/>
            <person name="Wilson R.K."/>
        </authorList>
    </citation>
    <scope>NUCLEOTIDE SEQUENCE</scope>
    <source>
        <strain evidence="5">female</strain>
    </source>
</reference>
<accession>A0A3B1KKC5</accession>
<sequence>MLNTAWKEDVTSPSAGLPQTQVPGSVVTLLAVLEDIFMDKSQQTLSNFYKGSPPKWINYFIAEEQNTLLVRRKGYDEIIKQIRKCQITNRTVSSIHLFHHPGSGGSTLAMQVLWDLRKDFKCAIIKQSNEEPALIAEHIIQLFDNQDLDDKRTLLLLDDNSSEGNLIESLNTQIVEKRISASVPVAIILNTKRKHTIMADGPLNLKNRLSSKELHDFELKEAEIKMKHSEEEMKQFHGFNLMRNNFSRRYVANLSSVKEIVEYARRHETACSTELFSVLALLNSYVPGSFLPISRCLDFLTPQHSQHSISQQQDNNMFKMATLLDPVETVPGENITEKMQFEKDMEPFMDLIVIFPRDEMKSECVRLAHPMIANECLNALAEAGITTGEIAKRFLESCKPNEPPYMVKIIKSLLTKRETVEENQEMFSRLILDIHDEGDLSMCKELFEIATNTFKQDAFFPQAFARFLYIVLCDYDEAENQACVAIARDPENSFLIDTLGQIHKNHLRTLTRTGTPALQILKVADLAIKVFREEEKAAENEQDPNSFIAQTKKISHAFNCRGLLGYIQVANIIFDALTSLNRALGDVLTGKTSVRALPAAKNIRQYEDLIESLQNKVRKKHKFFETYLTYSKPSRHKSERVSVQRDVDVCYSKYLLKHSNRGASSYNVLDRSFAGLFSCLERNYCSSFLEKLTEHTKNIYKGRKFDVDAAMKYILSIIILSNKDETSRVLQTLTDLRDILWGFVEKRNIYQSPEFFLLVLLMFWPEENHDQPTPFQLDLSNTVENVKAAFDQKYLKHFRSRYLRPLFFLGQGTGLKRLVHSWKIYHTIHTEDRTVPVQKSETWATLDWGNGRMWQDGCIQNLLVRVNGVFKKQQLFAYAGDKQIPVYTDQSFVSCEGPASFFLGFTIKGPVAYDIKFDSEETHKDKCMESQDHYKPHPTCYSCADFKDLTNWKQLYPEVLNEEEELSERKSERLECYRVSSPAGSYECLVSGLRWVCDGAVSLKYHFADWEPYREDLKRMQFEPCGPLMDITVTSGVLTEVHLPHFACLGEVVGWSSSLNDEVRVLDMQDGGMLLEKCELTRFHAKLLHPTFSPKGLLIKTGFPLKVHCEVLIYQTLTAHLTLHVYLVICDQRKMQEVDRQEKDAVKISKPAPRERLQMKSWYTIETKKGKDDFSSKINPESVKLRHSPIKYCEIYVKNAEDDFELHLINEKNDKVWAAEIRADEYGQTSSSPAGKQSPQYAVQFVNTHRTALIQQVSLVTPIADDLKDLIGNEKYSSIIACKTAQDQMRKLYSFLSGGFRKRLRLYESLQKHEPDLVEELTFSQDC</sequence>
<reference evidence="5" key="2">
    <citation type="journal article" date="2014" name="Nat. Commun.">
        <title>The cavefish genome reveals candidate genes for eye loss.</title>
        <authorList>
            <person name="McGaugh S.E."/>
            <person name="Gross J.B."/>
            <person name="Aken B."/>
            <person name="Blin M."/>
            <person name="Borowsky R."/>
            <person name="Chalopin D."/>
            <person name="Hinaux H."/>
            <person name="Jeffery W.R."/>
            <person name="Keene A."/>
            <person name="Ma L."/>
            <person name="Minx P."/>
            <person name="Murphy D."/>
            <person name="O'Quin K.E."/>
            <person name="Retaux S."/>
            <person name="Rohner N."/>
            <person name="Searle S.M."/>
            <person name="Stahl B.A."/>
            <person name="Tabin C."/>
            <person name="Volff J.N."/>
            <person name="Yoshizawa M."/>
            <person name="Warren W.C."/>
        </authorList>
    </citation>
    <scope>NUCLEOTIDE SEQUENCE [LARGE SCALE GENOMIC DNA]</scope>
    <source>
        <strain evidence="5">female</strain>
    </source>
</reference>
<comment type="subcellular location">
    <subcellularLocation>
        <location evidence="1">Cytoplasm</location>
        <location evidence="1">Cytosol</location>
    </subcellularLocation>
</comment>
<dbReference type="Gene3D" id="1.10.533.10">
    <property type="entry name" value="Death Domain, Fas"/>
    <property type="match status" value="1"/>
</dbReference>
<dbReference type="SUPFAM" id="SSF47986">
    <property type="entry name" value="DEATH domain"/>
    <property type="match status" value="1"/>
</dbReference>
<evidence type="ECO:0000313" key="5">
    <source>
        <dbReference type="Proteomes" id="UP000018467"/>
    </source>
</evidence>
<keyword evidence="5" id="KW-1185">Reference proteome</keyword>